<evidence type="ECO:0000256" key="5">
    <source>
        <dbReference type="ARBA" id="ARBA00023054"/>
    </source>
</evidence>
<evidence type="ECO:0000259" key="9">
    <source>
        <dbReference type="PROSITE" id="PS50192"/>
    </source>
</evidence>
<dbReference type="GO" id="GO:0000776">
    <property type="term" value="C:kinetochore"/>
    <property type="evidence" value="ECO:0007669"/>
    <property type="project" value="TreeGrafter"/>
</dbReference>
<comment type="subcellular location">
    <subcellularLocation>
        <location evidence="1">Nucleus</location>
    </subcellularLocation>
</comment>
<keyword evidence="10" id="KW-1185">Reference proteome</keyword>
<evidence type="ECO:0000313" key="11">
    <source>
        <dbReference type="RefSeq" id="XP_042559850.1"/>
    </source>
</evidence>
<accession>A0A8M1KBI9</accession>
<name>A0A8M1KBI9_CLUHA</name>
<dbReference type="GO" id="GO:0051301">
    <property type="term" value="P:cell division"/>
    <property type="evidence" value="ECO:0007669"/>
    <property type="project" value="UniProtKB-KW"/>
</dbReference>
<protein>
    <submittedName>
        <fullName evidence="11">Mitotic spindle assembly checkpoint protein MAD1</fullName>
    </submittedName>
</protein>
<keyword evidence="4" id="KW-0498">Mitosis</keyword>
<gene>
    <name evidence="11" type="primary">mad1l1</name>
</gene>
<keyword evidence="5 8" id="KW-0175">Coiled coil</keyword>
<dbReference type="Proteomes" id="UP000515152">
    <property type="component" value="Chromosome 26"/>
</dbReference>
<dbReference type="RefSeq" id="XP_042559850.1">
    <property type="nucleotide sequence ID" value="XM_042703916.1"/>
</dbReference>
<evidence type="ECO:0000256" key="7">
    <source>
        <dbReference type="ARBA" id="ARBA00023306"/>
    </source>
</evidence>
<dbReference type="PROSITE" id="PS50192">
    <property type="entry name" value="T_SNARE"/>
    <property type="match status" value="1"/>
</dbReference>
<evidence type="ECO:0000256" key="1">
    <source>
        <dbReference type="ARBA" id="ARBA00004123"/>
    </source>
</evidence>
<dbReference type="AlphaFoldDB" id="A0A8M1KBI9"/>
<dbReference type="InterPro" id="IPR000727">
    <property type="entry name" value="T_SNARE_dom"/>
</dbReference>
<dbReference type="GO" id="GO:0007094">
    <property type="term" value="P:mitotic spindle assembly checkpoint signaling"/>
    <property type="evidence" value="ECO:0007669"/>
    <property type="project" value="InterPro"/>
</dbReference>
<reference evidence="11" key="1">
    <citation type="submission" date="2025-08" db="UniProtKB">
        <authorList>
            <consortium name="RefSeq"/>
        </authorList>
    </citation>
    <scope>IDENTIFICATION</scope>
</reference>
<dbReference type="GeneID" id="122128888"/>
<dbReference type="CTD" id="8379"/>
<organism evidence="10 11">
    <name type="scientific">Clupea harengus</name>
    <name type="common">Atlantic herring</name>
    <dbReference type="NCBI Taxonomy" id="7950"/>
    <lineage>
        <taxon>Eukaryota</taxon>
        <taxon>Metazoa</taxon>
        <taxon>Chordata</taxon>
        <taxon>Craniata</taxon>
        <taxon>Vertebrata</taxon>
        <taxon>Euteleostomi</taxon>
        <taxon>Actinopterygii</taxon>
        <taxon>Neopterygii</taxon>
        <taxon>Teleostei</taxon>
        <taxon>Clupei</taxon>
        <taxon>Clupeiformes</taxon>
        <taxon>Clupeoidei</taxon>
        <taxon>Clupeidae</taxon>
        <taxon>Clupea</taxon>
    </lineage>
</organism>
<feature type="coiled-coil region" evidence="8">
    <location>
        <begin position="61"/>
        <end position="204"/>
    </location>
</feature>
<dbReference type="KEGG" id="char:122128888"/>
<dbReference type="InterPro" id="IPR008672">
    <property type="entry name" value="Mad1"/>
</dbReference>
<evidence type="ECO:0000256" key="2">
    <source>
        <dbReference type="ARBA" id="ARBA00008029"/>
    </source>
</evidence>
<evidence type="ECO:0000256" key="6">
    <source>
        <dbReference type="ARBA" id="ARBA00023242"/>
    </source>
</evidence>
<proteinExistence type="inferred from homology"/>
<dbReference type="GO" id="GO:0051315">
    <property type="term" value="P:attachment of mitotic spindle microtubules to kinetochore"/>
    <property type="evidence" value="ECO:0007669"/>
    <property type="project" value="TreeGrafter"/>
</dbReference>
<feature type="domain" description="T-SNARE coiled-coil homology" evidence="9">
    <location>
        <begin position="139"/>
        <end position="201"/>
    </location>
</feature>
<feature type="non-terminal residue" evidence="11">
    <location>
        <position position="233"/>
    </location>
</feature>
<keyword evidence="3" id="KW-0132">Cell division</keyword>
<dbReference type="OrthoDB" id="331602at2759"/>
<dbReference type="GO" id="GO:0005635">
    <property type="term" value="C:nuclear envelope"/>
    <property type="evidence" value="ECO:0007669"/>
    <property type="project" value="TreeGrafter"/>
</dbReference>
<dbReference type="PANTHER" id="PTHR23168:SF0">
    <property type="entry name" value="MITOTIC SPINDLE ASSEMBLY CHECKPOINT PROTEIN MAD1"/>
    <property type="match status" value="1"/>
</dbReference>
<evidence type="ECO:0000256" key="4">
    <source>
        <dbReference type="ARBA" id="ARBA00022776"/>
    </source>
</evidence>
<keyword evidence="7" id="KW-0131">Cell cycle</keyword>
<dbReference type="GO" id="GO:0072686">
    <property type="term" value="C:mitotic spindle"/>
    <property type="evidence" value="ECO:0007669"/>
    <property type="project" value="TreeGrafter"/>
</dbReference>
<comment type="similarity">
    <text evidence="2">Belongs to the MAD1 family.</text>
</comment>
<dbReference type="PANTHER" id="PTHR23168">
    <property type="entry name" value="MITOTIC SPINDLE ASSEMBLY CHECKPOINT PROTEIN MAD1 MITOTIC ARREST DEFICIENT-LIKE PROTEIN 1"/>
    <property type="match status" value="1"/>
</dbReference>
<evidence type="ECO:0000256" key="3">
    <source>
        <dbReference type="ARBA" id="ARBA00022618"/>
    </source>
</evidence>
<dbReference type="Pfam" id="PF05557">
    <property type="entry name" value="MAD"/>
    <property type="match status" value="1"/>
</dbReference>
<sequence>MEDLSDDTTVFSTLKSFKSFMAQPERSASVPTYGASDLGKLYTHQMEMEESAKRIHSHTSLLQLSQEKQQMEMSHKRARIELEKAAHSSCRDLQHEVDKNQDLQTRIRRLEDREAETGRSLTEQAESQRQLKLKNDELQKHLEEKDNSLTQANQTVTCLKDELRDLNQQLQTQHSRVNTLNLDKDSLQEQLDLQRKKFQEVSQRLQNVQTSQTSNEDSQLKIRVHALTHTHSH</sequence>
<evidence type="ECO:0000313" key="10">
    <source>
        <dbReference type="Proteomes" id="UP000515152"/>
    </source>
</evidence>
<evidence type="ECO:0000256" key="8">
    <source>
        <dbReference type="SAM" id="Coils"/>
    </source>
</evidence>
<keyword evidence="6" id="KW-0539">Nucleus</keyword>